<dbReference type="OrthoDB" id="164369at2"/>
<evidence type="ECO:0000313" key="2">
    <source>
        <dbReference type="Proteomes" id="UP000248806"/>
    </source>
</evidence>
<dbReference type="EMBL" id="QKUF01000030">
    <property type="protein sequence ID" value="PZW22836.1"/>
    <property type="molecule type" value="Genomic_DNA"/>
</dbReference>
<evidence type="ECO:0000313" key="1">
    <source>
        <dbReference type="EMBL" id="PZW22836.1"/>
    </source>
</evidence>
<organism evidence="1 2">
    <name type="scientific">Thermosporothrix hazakensis</name>
    <dbReference type="NCBI Taxonomy" id="644383"/>
    <lineage>
        <taxon>Bacteria</taxon>
        <taxon>Bacillati</taxon>
        <taxon>Chloroflexota</taxon>
        <taxon>Ktedonobacteria</taxon>
        <taxon>Ktedonobacterales</taxon>
        <taxon>Thermosporotrichaceae</taxon>
        <taxon>Thermosporothrix</taxon>
    </lineage>
</organism>
<dbReference type="Proteomes" id="UP000248806">
    <property type="component" value="Unassembled WGS sequence"/>
</dbReference>
<proteinExistence type="predicted"/>
<dbReference type="RefSeq" id="WP_111325557.1">
    <property type="nucleotide sequence ID" value="NZ_BIFX01000001.1"/>
</dbReference>
<keyword evidence="2" id="KW-1185">Reference proteome</keyword>
<gene>
    <name evidence="1" type="ORF">EI42_05287</name>
</gene>
<accession>A0A326TZE3</accession>
<sequence>MSWQIINELLILASVDAEFYQELIQCGAVAALRRGFQLTEEEQAAFENLQVKDVYELSRVVIERIGYKK</sequence>
<comment type="caution">
    <text evidence="1">The sequence shown here is derived from an EMBL/GenBank/DDBJ whole genome shotgun (WGS) entry which is preliminary data.</text>
</comment>
<reference evidence="1 2" key="1">
    <citation type="submission" date="2018-06" db="EMBL/GenBank/DDBJ databases">
        <title>Genomic Encyclopedia of Archaeal and Bacterial Type Strains, Phase II (KMG-II): from individual species to whole genera.</title>
        <authorList>
            <person name="Goeker M."/>
        </authorList>
    </citation>
    <scope>NUCLEOTIDE SEQUENCE [LARGE SCALE GENOMIC DNA]</scope>
    <source>
        <strain evidence="1 2">ATCC BAA-1881</strain>
    </source>
</reference>
<dbReference type="AlphaFoldDB" id="A0A326TZE3"/>
<protein>
    <submittedName>
        <fullName evidence="1">Uncharacterized protein</fullName>
    </submittedName>
</protein>
<name>A0A326TZE3_THEHA</name>